<evidence type="ECO:0000313" key="1">
    <source>
        <dbReference type="EMBL" id="GAA5507896.1"/>
    </source>
</evidence>
<gene>
    <name evidence="1" type="ORF">Rcae01_03354</name>
</gene>
<evidence type="ECO:0000313" key="2">
    <source>
        <dbReference type="Proteomes" id="UP001416858"/>
    </source>
</evidence>
<evidence type="ECO:0008006" key="3">
    <source>
        <dbReference type="Google" id="ProtNLM"/>
    </source>
</evidence>
<protein>
    <recommendedName>
        <fullName evidence="3">Secreted protein</fullName>
    </recommendedName>
</protein>
<name>A0ABP9VSW3_9BACT</name>
<sequence>MIFRLSHIAVILSLIVATMIQPMALGMTGIACAEKCETSPRCQGCGCCEVSTAGTPCGCCADKASPTTASPTNAANEASAAAASCCHDSSPAAKSDAANFRTESDDNDRIAEAATVEKTTKSSNVSACLCGVTTQPLGESTPRPPVNELRNLDVLSYLVRVIDAEAVGATVYPDGDIGGTHLLAAHYSQRVLCIWRL</sequence>
<reference evidence="1 2" key="1">
    <citation type="submission" date="2024-02" db="EMBL/GenBank/DDBJ databases">
        <title>Rhodopirellula caenicola NBRC 110016.</title>
        <authorList>
            <person name="Ichikawa N."/>
            <person name="Katano-Makiyama Y."/>
            <person name="Hidaka K."/>
        </authorList>
    </citation>
    <scope>NUCLEOTIDE SEQUENCE [LARGE SCALE GENOMIC DNA]</scope>
    <source>
        <strain evidence="1 2">NBRC 110016</strain>
    </source>
</reference>
<accession>A0ABP9VSW3</accession>
<dbReference type="RefSeq" id="WP_345684738.1">
    <property type="nucleotide sequence ID" value="NZ_BAABRO010000007.1"/>
</dbReference>
<proteinExistence type="predicted"/>
<comment type="caution">
    <text evidence="1">The sequence shown here is derived from an EMBL/GenBank/DDBJ whole genome shotgun (WGS) entry which is preliminary data.</text>
</comment>
<keyword evidence="2" id="KW-1185">Reference proteome</keyword>
<organism evidence="1 2">
    <name type="scientific">Novipirellula caenicola</name>
    <dbReference type="NCBI Taxonomy" id="1536901"/>
    <lineage>
        <taxon>Bacteria</taxon>
        <taxon>Pseudomonadati</taxon>
        <taxon>Planctomycetota</taxon>
        <taxon>Planctomycetia</taxon>
        <taxon>Pirellulales</taxon>
        <taxon>Pirellulaceae</taxon>
        <taxon>Novipirellula</taxon>
    </lineage>
</organism>
<dbReference type="EMBL" id="BAABRO010000007">
    <property type="protein sequence ID" value="GAA5507896.1"/>
    <property type="molecule type" value="Genomic_DNA"/>
</dbReference>
<dbReference type="PROSITE" id="PS51257">
    <property type="entry name" value="PROKAR_LIPOPROTEIN"/>
    <property type="match status" value="1"/>
</dbReference>
<dbReference type="Proteomes" id="UP001416858">
    <property type="component" value="Unassembled WGS sequence"/>
</dbReference>